<accession>A0A4C1T1M0</accession>
<gene>
    <name evidence="2" type="ORF">EVAR_4802_1</name>
</gene>
<proteinExistence type="predicted"/>
<dbReference type="AlphaFoldDB" id="A0A4C1T1M0"/>
<dbReference type="Proteomes" id="UP000299102">
    <property type="component" value="Unassembled WGS sequence"/>
</dbReference>
<evidence type="ECO:0000313" key="2">
    <source>
        <dbReference type="EMBL" id="GBP07440.1"/>
    </source>
</evidence>
<organism evidence="2 3">
    <name type="scientific">Eumeta variegata</name>
    <name type="common">Bagworm moth</name>
    <name type="synonym">Eumeta japonica</name>
    <dbReference type="NCBI Taxonomy" id="151549"/>
    <lineage>
        <taxon>Eukaryota</taxon>
        <taxon>Metazoa</taxon>
        <taxon>Ecdysozoa</taxon>
        <taxon>Arthropoda</taxon>
        <taxon>Hexapoda</taxon>
        <taxon>Insecta</taxon>
        <taxon>Pterygota</taxon>
        <taxon>Neoptera</taxon>
        <taxon>Endopterygota</taxon>
        <taxon>Lepidoptera</taxon>
        <taxon>Glossata</taxon>
        <taxon>Ditrysia</taxon>
        <taxon>Tineoidea</taxon>
        <taxon>Psychidae</taxon>
        <taxon>Oiketicinae</taxon>
        <taxon>Eumeta</taxon>
    </lineage>
</organism>
<evidence type="ECO:0000313" key="3">
    <source>
        <dbReference type="Proteomes" id="UP000299102"/>
    </source>
</evidence>
<evidence type="ECO:0000256" key="1">
    <source>
        <dbReference type="SAM" id="MobiDB-lite"/>
    </source>
</evidence>
<feature type="region of interest" description="Disordered" evidence="1">
    <location>
        <begin position="22"/>
        <end position="43"/>
    </location>
</feature>
<reference evidence="2 3" key="1">
    <citation type="journal article" date="2019" name="Commun. Biol.">
        <title>The bagworm genome reveals a unique fibroin gene that provides high tensile strength.</title>
        <authorList>
            <person name="Kono N."/>
            <person name="Nakamura H."/>
            <person name="Ohtoshi R."/>
            <person name="Tomita M."/>
            <person name="Numata K."/>
            <person name="Arakawa K."/>
        </authorList>
    </citation>
    <scope>NUCLEOTIDE SEQUENCE [LARGE SCALE GENOMIC DNA]</scope>
</reference>
<protein>
    <submittedName>
        <fullName evidence="2">Uncharacterized protein</fullName>
    </submittedName>
</protein>
<sequence length="115" mass="12925">MKDFFQVAIKSLGIVTNLRSERQTATAAGAGAPSDPRPRRRSPVISPVTDLAQAFKRALRRRAATARKIYQIVFHESDAESCRGRVYSLFETNKNTYRVKSRSERSKLLVKLLSG</sequence>
<name>A0A4C1T1M0_EUMVA</name>
<comment type="caution">
    <text evidence="2">The sequence shown here is derived from an EMBL/GenBank/DDBJ whole genome shotgun (WGS) entry which is preliminary data.</text>
</comment>
<dbReference type="EMBL" id="BGZK01000026">
    <property type="protein sequence ID" value="GBP07440.1"/>
    <property type="molecule type" value="Genomic_DNA"/>
</dbReference>
<keyword evidence="3" id="KW-1185">Reference proteome</keyword>